<dbReference type="PANTHER" id="PTHR10357">
    <property type="entry name" value="ALPHA-AMYLASE FAMILY MEMBER"/>
    <property type="match status" value="1"/>
</dbReference>
<evidence type="ECO:0000313" key="2">
    <source>
        <dbReference type="EMBL" id="NKX50294.1"/>
    </source>
</evidence>
<dbReference type="EMBL" id="JAAZSR010000077">
    <property type="protein sequence ID" value="NKX50294.1"/>
    <property type="molecule type" value="Genomic_DNA"/>
</dbReference>
<dbReference type="InterPro" id="IPR017853">
    <property type="entry name" value="GH"/>
</dbReference>
<reference evidence="2 3" key="1">
    <citation type="submission" date="2020-04" db="EMBL/GenBank/DDBJ databases">
        <authorList>
            <person name="Liu S."/>
        </authorList>
    </citation>
    <scope>NUCLEOTIDE SEQUENCE [LARGE SCALE GENOMIC DNA]</scope>
    <source>
        <strain evidence="2 3">CGMCC 1.15091</strain>
    </source>
</reference>
<keyword evidence="3" id="KW-1185">Reference proteome</keyword>
<comment type="caution">
    <text evidence="2">The sequence shown here is derived from an EMBL/GenBank/DDBJ whole genome shotgun (WGS) entry which is preliminary data.</text>
</comment>
<dbReference type="Gene3D" id="3.20.20.80">
    <property type="entry name" value="Glycosidases"/>
    <property type="match status" value="1"/>
</dbReference>
<feature type="non-terminal residue" evidence="2">
    <location>
        <position position="50"/>
    </location>
</feature>
<dbReference type="InterPro" id="IPR045857">
    <property type="entry name" value="O16G_dom_2"/>
</dbReference>
<dbReference type="PANTHER" id="PTHR10357:SF219">
    <property type="entry name" value="MALTOSE ALPHA-D-GLUCOSYLTRANSFERASE"/>
    <property type="match status" value="1"/>
</dbReference>
<dbReference type="Proteomes" id="UP000523795">
    <property type="component" value="Unassembled WGS sequence"/>
</dbReference>
<gene>
    <name evidence="2" type="ORF">HER39_06865</name>
</gene>
<dbReference type="Gene3D" id="3.90.400.10">
    <property type="entry name" value="Oligo-1,6-glucosidase, Domain 2"/>
    <property type="match status" value="1"/>
</dbReference>
<feature type="domain" description="Glycosyl hydrolase family 13 catalytic" evidence="1">
    <location>
        <begin position="2"/>
        <end position="43"/>
    </location>
</feature>
<protein>
    <recommendedName>
        <fullName evidence="1">Glycosyl hydrolase family 13 catalytic domain-containing protein</fullName>
    </recommendedName>
</protein>
<dbReference type="Pfam" id="PF00128">
    <property type="entry name" value="Alpha-amylase"/>
    <property type="match status" value="1"/>
</dbReference>
<dbReference type="InterPro" id="IPR006047">
    <property type="entry name" value="GH13_cat_dom"/>
</dbReference>
<organism evidence="2 3">
    <name type="scientific">Arthrobacter deserti</name>
    <dbReference type="NCBI Taxonomy" id="1742687"/>
    <lineage>
        <taxon>Bacteria</taxon>
        <taxon>Bacillati</taxon>
        <taxon>Actinomycetota</taxon>
        <taxon>Actinomycetes</taxon>
        <taxon>Micrococcales</taxon>
        <taxon>Micrococcaceae</taxon>
        <taxon>Arthrobacter</taxon>
    </lineage>
</organism>
<accession>A0ABX1JN68</accession>
<proteinExistence type="predicted"/>
<name>A0ABX1JN68_9MICC</name>
<evidence type="ECO:0000313" key="3">
    <source>
        <dbReference type="Proteomes" id="UP000523795"/>
    </source>
</evidence>
<sequence length="50" mass="5717">RFYKHQPDLNVANPAVRDHIAKAMGFWLQLGLDGFRVDAVPFFIETLGED</sequence>
<evidence type="ECO:0000259" key="1">
    <source>
        <dbReference type="Pfam" id="PF00128"/>
    </source>
</evidence>
<dbReference type="SUPFAM" id="SSF51445">
    <property type="entry name" value="(Trans)glycosidases"/>
    <property type="match status" value="1"/>
</dbReference>
<feature type="non-terminal residue" evidence="2">
    <location>
        <position position="1"/>
    </location>
</feature>